<gene>
    <name evidence="3" type="ORF">GCM10010123_13130</name>
</gene>
<organism evidence="3 4">
    <name type="scientific">Pilimelia anulata</name>
    <dbReference type="NCBI Taxonomy" id="53371"/>
    <lineage>
        <taxon>Bacteria</taxon>
        <taxon>Bacillati</taxon>
        <taxon>Actinomycetota</taxon>
        <taxon>Actinomycetes</taxon>
        <taxon>Micromonosporales</taxon>
        <taxon>Micromonosporaceae</taxon>
        <taxon>Pilimelia</taxon>
    </lineage>
</organism>
<evidence type="ECO:0000256" key="1">
    <source>
        <dbReference type="SAM" id="MobiDB-lite"/>
    </source>
</evidence>
<keyword evidence="4" id="KW-1185">Reference proteome</keyword>
<dbReference type="InterPro" id="IPR021403">
    <property type="entry name" value="DUF3043"/>
</dbReference>
<feature type="region of interest" description="Disordered" evidence="1">
    <location>
        <begin position="1"/>
        <end position="87"/>
    </location>
</feature>
<evidence type="ECO:0008006" key="5">
    <source>
        <dbReference type="Google" id="ProtNLM"/>
    </source>
</evidence>
<feature type="compositionally biased region" description="Basic and acidic residues" evidence="1">
    <location>
        <begin position="35"/>
        <end position="78"/>
    </location>
</feature>
<reference evidence="3" key="2">
    <citation type="submission" date="2020-09" db="EMBL/GenBank/DDBJ databases">
        <authorList>
            <person name="Sun Q."/>
            <person name="Ohkuma M."/>
        </authorList>
    </citation>
    <scope>NUCLEOTIDE SEQUENCE</scope>
    <source>
        <strain evidence="3">JCM 3090</strain>
    </source>
</reference>
<dbReference type="AlphaFoldDB" id="A0A8J3F843"/>
<evidence type="ECO:0000313" key="3">
    <source>
        <dbReference type="EMBL" id="GGJ84856.1"/>
    </source>
</evidence>
<evidence type="ECO:0000256" key="2">
    <source>
        <dbReference type="SAM" id="Phobius"/>
    </source>
</evidence>
<dbReference type="RefSeq" id="WP_229783372.1">
    <property type="nucleotide sequence ID" value="NZ_BMQB01000002.1"/>
</dbReference>
<comment type="caution">
    <text evidence="3">The sequence shown here is derived from an EMBL/GenBank/DDBJ whole genome shotgun (WGS) entry which is preliminary data.</text>
</comment>
<dbReference type="Pfam" id="PF11241">
    <property type="entry name" value="DUF3043"/>
    <property type="match status" value="1"/>
</dbReference>
<dbReference type="Proteomes" id="UP000649739">
    <property type="component" value="Unassembled WGS sequence"/>
</dbReference>
<keyword evidence="2" id="KW-0472">Membrane</keyword>
<feature type="compositionally biased region" description="Low complexity" evidence="1">
    <location>
        <begin position="12"/>
        <end position="29"/>
    </location>
</feature>
<evidence type="ECO:0000313" key="4">
    <source>
        <dbReference type="Proteomes" id="UP000649739"/>
    </source>
</evidence>
<dbReference type="EMBL" id="BMQB01000002">
    <property type="protein sequence ID" value="GGJ84856.1"/>
    <property type="molecule type" value="Genomic_DNA"/>
</dbReference>
<reference evidence="3" key="1">
    <citation type="journal article" date="2014" name="Int. J. Syst. Evol. Microbiol.">
        <title>Complete genome sequence of Corynebacterium casei LMG S-19264T (=DSM 44701T), isolated from a smear-ripened cheese.</title>
        <authorList>
            <consortium name="US DOE Joint Genome Institute (JGI-PGF)"/>
            <person name="Walter F."/>
            <person name="Albersmeier A."/>
            <person name="Kalinowski J."/>
            <person name="Ruckert C."/>
        </authorList>
    </citation>
    <scope>NUCLEOTIDE SEQUENCE</scope>
    <source>
        <strain evidence="3">JCM 3090</strain>
    </source>
</reference>
<feature type="transmembrane region" description="Helical" evidence="2">
    <location>
        <begin position="117"/>
        <end position="137"/>
    </location>
</feature>
<protein>
    <recommendedName>
        <fullName evidence="5">DUF3043 domain-containing protein</fullName>
    </recommendedName>
</protein>
<sequence length="208" mass="23093">MPSLFRRPSPAPDAEPAAEAAPADGGPAPKGYTPSKRELGVATPKRAEAQKRRPAEPPPGDRKEALRRSRERRKEQRAEAMAGMRRGDDRYLTARDRGPERALVRDLVDARRTAGTWFFGGALLVLIGSSTQMPLIVQVIANYVWLALALAVVLDSVLIARRIGKRVRAEFPQTTQRVGGLMFYGIMRGLTFRRMRMPSPRVDLGEHV</sequence>
<keyword evidence="2" id="KW-0812">Transmembrane</keyword>
<accession>A0A8J3F843</accession>
<keyword evidence="2" id="KW-1133">Transmembrane helix</keyword>
<feature type="transmembrane region" description="Helical" evidence="2">
    <location>
        <begin position="143"/>
        <end position="160"/>
    </location>
</feature>
<proteinExistence type="predicted"/>
<name>A0A8J3F843_9ACTN</name>